<organism evidence="2 3">
    <name type="scientific">Microbacterium stercoris</name>
    <dbReference type="NCBI Taxonomy" id="2820289"/>
    <lineage>
        <taxon>Bacteria</taxon>
        <taxon>Bacillati</taxon>
        <taxon>Actinomycetota</taxon>
        <taxon>Actinomycetes</taxon>
        <taxon>Micrococcales</taxon>
        <taxon>Microbacteriaceae</taxon>
        <taxon>Microbacterium</taxon>
    </lineage>
</organism>
<evidence type="ECO:0000256" key="1">
    <source>
        <dbReference type="SAM" id="Phobius"/>
    </source>
</evidence>
<protein>
    <submittedName>
        <fullName evidence="2">Uncharacterized protein</fullName>
    </submittedName>
</protein>
<accession>A0A939TWT0</accession>
<feature type="transmembrane region" description="Helical" evidence="1">
    <location>
        <begin position="99"/>
        <end position="120"/>
    </location>
</feature>
<sequence>MTITASGSTWAYPSMPLGRFLQVDPVEGGVDNDWPTDPSGKMTSLRSAPYGAMPPVSSTAANSLMMWPLRLVSRECSDVRSVLVSQSETRKEPYHMRALIKYAFEVNIGGPYLLLFPFVFFAPGPLWVAILGYLAAGALLLFIAWSRRRYEQKSGLVRPSAVESRVRGLMQVPKVIGTDDRPSVLGIATEGQYVNCHLLSARVGDEIHALIVSRRWPNRIAEFLCFGSVGEWRSWARLNGVIFLAEGKYADAVYERFFEQHVDRLGR</sequence>
<feature type="transmembrane region" description="Helical" evidence="1">
    <location>
        <begin position="126"/>
        <end position="145"/>
    </location>
</feature>
<proteinExistence type="predicted"/>
<dbReference type="AlphaFoldDB" id="A0A939TWT0"/>
<keyword evidence="3" id="KW-1185">Reference proteome</keyword>
<keyword evidence="1" id="KW-0812">Transmembrane</keyword>
<dbReference type="Proteomes" id="UP000680132">
    <property type="component" value="Unassembled WGS sequence"/>
</dbReference>
<dbReference type="RefSeq" id="WP_208501478.1">
    <property type="nucleotide sequence ID" value="NZ_JAGFOA010000002.1"/>
</dbReference>
<name>A0A939TWT0_9MICO</name>
<reference evidence="2" key="1">
    <citation type="submission" date="2021-03" db="EMBL/GenBank/DDBJ databases">
        <title>Microbacterium sp. nov., a novel actinobacterium isolated from cow dung.</title>
        <authorList>
            <person name="Zhang L."/>
        </authorList>
    </citation>
    <scope>NUCLEOTIDE SEQUENCE</scope>
    <source>
        <strain evidence="2">NEAU-LLB</strain>
    </source>
</reference>
<keyword evidence="1" id="KW-0472">Membrane</keyword>
<evidence type="ECO:0000313" key="2">
    <source>
        <dbReference type="EMBL" id="MBO3662972.1"/>
    </source>
</evidence>
<dbReference type="EMBL" id="JAGFOA010000002">
    <property type="protein sequence ID" value="MBO3662972.1"/>
    <property type="molecule type" value="Genomic_DNA"/>
</dbReference>
<comment type="caution">
    <text evidence="2">The sequence shown here is derived from an EMBL/GenBank/DDBJ whole genome shotgun (WGS) entry which is preliminary data.</text>
</comment>
<gene>
    <name evidence="2" type="ORF">J5V96_05540</name>
</gene>
<evidence type="ECO:0000313" key="3">
    <source>
        <dbReference type="Proteomes" id="UP000680132"/>
    </source>
</evidence>
<keyword evidence="1" id="KW-1133">Transmembrane helix</keyword>